<dbReference type="GO" id="GO:0005634">
    <property type="term" value="C:nucleus"/>
    <property type="evidence" value="ECO:0007669"/>
    <property type="project" value="UniProtKB-SubCell"/>
</dbReference>
<dbReference type="SUPFAM" id="SSF101936">
    <property type="entry name" value="DNA-binding pseudobarrel domain"/>
    <property type="match status" value="1"/>
</dbReference>
<dbReference type="SMART" id="SM01019">
    <property type="entry name" value="B3"/>
    <property type="match status" value="1"/>
</dbReference>
<feature type="region of interest" description="Disordered" evidence="6">
    <location>
        <begin position="66"/>
        <end position="145"/>
    </location>
</feature>
<dbReference type="InterPro" id="IPR015300">
    <property type="entry name" value="DNA-bd_pseudobarrel_sf"/>
</dbReference>
<reference evidence="8" key="1">
    <citation type="journal article" date="2023" name="Mol. Ecol. Resour.">
        <title>Chromosome-level genome assembly of a triploid poplar Populus alba 'Berolinensis'.</title>
        <authorList>
            <person name="Chen S."/>
            <person name="Yu Y."/>
            <person name="Wang X."/>
            <person name="Wang S."/>
            <person name="Zhang T."/>
            <person name="Zhou Y."/>
            <person name="He R."/>
            <person name="Meng N."/>
            <person name="Wang Y."/>
            <person name="Liu W."/>
            <person name="Liu Z."/>
            <person name="Liu J."/>
            <person name="Guo Q."/>
            <person name="Huang H."/>
            <person name="Sederoff R.R."/>
            <person name="Wang G."/>
            <person name="Qu G."/>
            <person name="Chen S."/>
        </authorList>
    </citation>
    <scope>NUCLEOTIDE SEQUENCE</scope>
    <source>
        <strain evidence="8">SC-2020</strain>
    </source>
</reference>
<evidence type="ECO:0000256" key="5">
    <source>
        <dbReference type="ARBA" id="ARBA00023242"/>
    </source>
</evidence>
<evidence type="ECO:0000313" key="9">
    <source>
        <dbReference type="Proteomes" id="UP001164929"/>
    </source>
</evidence>
<dbReference type="AlphaFoldDB" id="A0AAD6LPU9"/>
<proteinExistence type="predicted"/>
<dbReference type="GO" id="GO:0003677">
    <property type="term" value="F:DNA binding"/>
    <property type="evidence" value="ECO:0007669"/>
    <property type="project" value="UniProtKB-KW"/>
</dbReference>
<evidence type="ECO:0000256" key="4">
    <source>
        <dbReference type="ARBA" id="ARBA00023163"/>
    </source>
</evidence>
<dbReference type="CDD" id="cd10017">
    <property type="entry name" value="B3_DNA"/>
    <property type="match status" value="1"/>
</dbReference>
<dbReference type="EMBL" id="JAQIZT010000015">
    <property type="protein sequence ID" value="KAJ6971070.1"/>
    <property type="molecule type" value="Genomic_DNA"/>
</dbReference>
<feature type="compositionally biased region" description="Basic and acidic residues" evidence="6">
    <location>
        <begin position="123"/>
        <end position="138"/>
    </location>
</feature>
<comment type="subcellular location">
    <subcellularLocation>
        <location evidence="1">Nucleus</location>
    </subcellularLocation>
</comment>
<evidence type="ECO:0000259" key="7">
    <source>
        <dbReference type="PROSITE" id="PS50863"/>
    </source>
</evidence>
<evidence type="ECO:0000313" key="8">
    <source>
        <dbReference type="EMBL" id="KAJ6971070.1"/>
    </source>
</evidence>
<dbReference type="Gene3D" id="2.40.330.10">
    <property type="entry name" value="DNA-binding pseudobarrel domain"/>
    <property type="match status" value="1"/>
</dbReference>
<evidence type="ECO:0000256" key="1">
    <source>
        <dbReference type="ARBA" id="ARBA00004123"/>
    </source>
</evidence>
<protein>
    <recommendedName>
        <fullName evidence="7">TF-B3 domain-containing protein</fullName>
    </recommendedName>
</protein>
<evidence type="ECO:0000256" key="2">
    <source>
        <dbReference type="ARBA" id="ARBA00023015"/>
    </source>
</evidence>
<keyword evidence="2" id="KW-0805">Transcription regulation</keyword>
<dbReference type="Proteomes" id="UP001164929">
    <property type="component" value="Chromosome 15"/>
</dbReference>
<sequence length="248" mass="27533">MNGKIITSKTSELENQQIRIGDMSDSQNSTLATFHGDDKMEQDSGSMGLIGEVVGFDDRIQEEQMHTGNTEHSLNRIDPVNHGREPRPNIGNVFNCEPRPNRQHAIESRIAPSAPKDTTAEPSTKEPSTKEPLTKEPSTKVISKSLSRTDIEERLSVPASFLHFFPKHEGAREIEFQAIDTLGKLWTFKLSCRSEGHPKPVITGQWLSFVKDKGVKVGDTVTISHQSEGQYSISVSRKLFNVLATLPA</sequence>
<name>A0AAD6LPU9_9ROSI</name>
<keyword evidence="9" id="KW-1185">Reference proteome</keyword>
<accession>A0AAD6LPU9</accession>
<keyword evidence="5" id="KW-0539">Nucleus</keyword>
<dbReference type="Pfam" id="PF02362">
    <property type="entry name" value="B3"/>
    <property type="match status" value="1"/>
</dbReference>
<evidence type="ECO:0000256" key="3">
    <source>
        <dbReference type="ARBA" id="ARBA00023125"/>
    </source>
</evidence>
<dbReference type="PROSITE" id="PS50863">
    <property type="entry name" value="B3"/>
    <property type="match status" value="1"/>
</dbReference>
<comment type="caution">
    <text evidence="8">The sequence shown here is derived from an EMBL/GenBank/DDBJ whole genome shotgun (WGS) entry which is preliminary data.</text>
</comment>
<evidence type="ECO:0000256" key="6">
    <source>
        <dbReference type="SAM" id="MobiDB-lite"/>
    </source>
</evidence>
<gene>
    <name evidence="8" type="ORF">NC653_035368</name>
</gene>
<organism evidence="8 9">
    <name type="scientific">Populus alba x Populus x berolinensis</name>
    <dbReference type="NCBI Taxonomy" id="444605"/>
    <lineage>
        <taxon>Eukaryota</taxon>
        <taxon>Viridiplantae</taxon>
        <taxon>Streptophyta</taxon>
        <taxon>Embryophyta</taxon>
        <taxon>Tracheophyta</taxon>
        <taxon>Spermatophyta</taxon>
        <taxon>Magnoliopsida</taxon>
        <taxon>eudicotyledons</taxon>
        <taxon>Gunneridae</taxon>
        <taxon>Pentapetalae</taxon>
        <taxon>rosids</taxon>
        <taxon>fabids</taxon>
        <taxon>Malpighiales</taxon>
        <taxon>Salicaceae</taxon>
        <taxon>Saliceae</taxon>
        <taxon>Populus</taxon>
    </lineage>
</organism>
<feature type="domain" description="TF-B3" evidence="7">
    <location>
        <begin position="140"/>
        <end position="239"/>
    </location>
</feature>
<feature type="compositionally biased region" description="Basic and acidic residues" evidence="6">
    <location>
        <begin position="73"/>
        <end position="87"/>
    </location>
</feature>
<keyword evidence="3" id="KW-0238">DNA-binding</keyword>
<keyword evidence="4" id="KW-0804">Transcription</keyword>
<dbReference type="InterPro" id="IPR003340">
    <property type="entry name" value="B3_DNA-bd"/>
</dbReference>